<feature type="region of interest" description="Disordered" evidence="1">
    <location>
        <begin position="1"/>
        <end position="37"/>
    </location>
</feature>
<dbReference type="VEuPathDB" id="VectorBase:AQUA014043"/>
<evidence type="ECO:0000256" key="1">
    <source>
        <dbReference type="SAM" id="MobiDB-lite"/>
    </source>
</evidence>
<dbReference type="EnsemblMetazoa" id="AQUA014043-RA">
    <property type="protein sequence ID" value="AQUA014043-PA"/>
    <property type="gene ID" value="AQUA014043"/>
</dbReference>
<name>A0A182XQ97_ANOQN</name>
<keyword evidence="3" id="KW-1185">Reference proteome</keyword>
<evidence type="ECO:0000313" key="3">
    <source>
        <dbReference type="Proteomes" id="UP000076407"/>
    </source>
</evidence>
<proteinExistence type="predicted"/>
<dbReference type="AlphaFoldDB" id="A0A182XQ97"/>
<sequence length="37" mass="4000">MTAVTGSRALSRETPKPRAAALSEKRHCRRPAELPPG</sequence>
<dbReference type="Proteomes" id="UP000076407">
    <property type="component" value="Unassembled WGS sequence"/>
</dbReference>
<protein>
    <submittedName>
        <fullName evidence="2">Uncharacterized protein</fullName>
    </submittedName>
</protein>
<evidence type="ECO:0000313" key="2">
    <source>
        <dbReference type="EnsemblMetazoa" id="AQUA014043-PA"/>
    </source>
</evidence>
<reference evidence="2" key="1">
    <citation type="submission" date="2020-05" db="UniProtKB">
        <authorList>
            <consortium name="EnsemblMetazoa"/>
        </authorList>
    </citation>
    <scope>IDENTIFICATION</scope>
    <source>
        <strain evidence="2">SANGQUA</strain>
    </source>
</reference>
<organism evidence="2 3">
    <name type="scientific">Anopheles quadriannulatus</name>
    <name type="common">Mosquito</name>
    <dbReference type="NCBI Taxonomy" id="34691"/>
    <lineage>
        <taxon>Eukaryota</taxon>
        <taxon>Metazoa</taxon>
        <taxon>Ecdysozoa</taxon>
        <taxon>Arthropoda</taxon>
        <taxon>Hexapoda</taxon>
        <taxon>Insecta</taxon>
        <taxon>Pterygota</taxon>
        <taxon>Neoptera</taxon>
        <taxon>Endopterygota</taxon>
        <taxon>Diptera</taxon>
        <taxon>Nematocera</taxon>
        <taxon>Culicoidea</taxon>
        <taxon>Culicidae</taxon>
        <taxon>Anophelinae</taxon>
        <taxon>Anopheles</taxon>
    </lineage>
</organism>
<accession>A0A182XQ97</accession>